<dbReference type="OMA" id="VKCDPAM"/>
<name>A0A0G4IYF0_PLABS</name>
<evidence type="ECO:0000256" key="1">
    <source>
        <dbReference type="ARBA" id="ARBA00004123"/>
    </source>
</evidence>
<keyword evidence="7 8" id="KW-0539">Nucleus</keyword>
<comment type="subcellular location">
    <subcellularLocation>
        <location evidence="1 8">Nucleus</location>
    </subcellularLocation>
</comment>
<dbReference type="Proteomes" id="UP000290189">
    <property type="component" value="Unassembled WGS sequence"/>
</dbReference>
<keyword evidence="4 8" id="KW-0805">Transcription regulation</keyword>
<protein>
    <recommendedName>
        <fullName evidence="8">General transcription and DNA repair factor IIH subunit TFB5</fullName>
    </recommendedName>
</protein>
<keyword evidence="11" id="KW-1185">Reference proteome</keyword>
<dbReference type="OrthoDB" id="354at2759"/>
<dbReference type="AlphaFoldDB" id="A0A0G4IYF0"/>
<evidence type="ECO:0000256" key="4">
    <source>
        <dbReference type="ARBA" id="ARBA00023015"/>
    </source>
</evidence>
<keyword evidence="6 8" id="KW-0234">DNA repair</keyword>
<gene>
    <name evidence="9" type="ORF">PBRA_001414</name>
    <name evidence="10" type="ORF">PLBR_LOCUS1347</name>
</gene>
<dbReference type="EMBL" id="CDSF01000101">
    <property type="protein sequence ID" value="CEP00360.1"/>
    <property type="molecule type" value="Genomic_DNA"/>
</dbReference>
<evidence type="ECO:0000256" key="7">
    <source>
        <dbReference type="ARBA" id="ARBA00023242"/>
    </source>
</evidence>
<keyword evidence="10" id="KW-0496">Mitochondrion</keyword>
<geneLocation type="mitochondrion" evidence="10"/>
<dbReference type="InterPro" id="IPR035935">
    <property type="entry name" value="TFB5-like_sf"/>
</dbReference>
<dbReference type="InterPro" id="IPR009400">
    <property type="entry name" value="TFIIH_TTDA/Tfb5"/>
</dbReference>
<keyword evidence="5 8" id="KW-0804">Transcription</keyword>
<evidence type="ECO:0000313" key="9">
    <source>
        <dbReference type="EMBL" id="CEP00360.1"/>
    </source>
</evidence>
<reference evidence="9 11" key="1">
    <citation type="submission" date="2015-02" db="EMBL/GenBank/DDBJ databases">
        <authorList>
            <person name="Chooi Y.-H."/>
        </authorList>
    </citation>
    <scope>NUCLEOTIDE SEQUENCE [LARGE SCALE GENOMIC DNA]</scope>
    <source>
        <strain evidence="9">E3</strain>
    </source>
</reference>
<dbReference type="Gene3D" id="3.30.70.1220">
    <property type="entry name" value="TFB5-like"/>
    <property type="match status" value="1"/>
</dbReference>
<sequence length="78" mass="9378">MVRLMRGRLIECDVALREYLRHLNATKTSFILDELDSRHLFVKDSDEIMAFLKTEIEKWHDLNSFEDEDDFESEMIEP</sequence>
<evidence type="ECO:0000256" key="5">
    <source>
        <dbReference type="ARBA" id="ARBA00023163"/>
    </source>
</evidence>
<comment type="subunit">
    <text evidence="8">Component of the 7-subunit TFIIH core complex.</text>
</comment>
<comment type="function">
    <text evidence="8">In NER, TFIIH acts by opening DNA around the lesion to allow the excision of the damaged oligonucleotide and its replacement by a new DNA fragment. In transcription, TFIIH has an essential role in transcription initiation. When the pre-initiation complex (PIC) has been established, TFIIH is required for promoter opening and promoter escape.</text>
</comment>
<proteinExistence type="inferred from homology"/>
<reference evidence="10 12" key="2">
    <citation type="submission" date="2018-03" db="EMBL/GenBank/DDBJ databases">
        <authorList>
            <person name="Fogelqvist J."/>
        </authorList>
    </citation>
    <scope>NUCLEOTIDE SEQUENCE [LARGE SCALE GENOMIC DNA]</scope>
</reference>
<dbReference type="GO" id="GO:0006367">
    <property type="term" value="P:transcription initiation at RNA polymerase II promoter"/>
    <property type="evidence" value="ECO:0007669"/>
    <property type="project" value="UniProtKB-UniRule"/>
</dbReference>
<evidence type="ECO:0000256" key="6">
    <source>
        <dbReference type="ARBA" id="ARBA00023204"/>
    </source>
</evidence>
<dbReference type="GO" id="GO:0006294">
    <property type="term" value="P:nucleotide-excision repair, preincision complex assembly"/>
    <property type="evidence" value="ECO:0007669"/>
    <property type="project" value="TreeGrafter"/>
</dbReference>
<accession>A0A0G4IYF0</accession>
<organism evidence="9 11">
    <name type="scientific">Plasmodiophora brassicae</name>
    <name type="common">Clubroot disease agent</name>
    <dbReference type="NCBI Taxonomy" id="37360"/>
    <lineage>
        <taxon>Eukaryota</taxon>
        <taxon>Sar</taxon>
        <taxon>Rhizaria</taxon>
        <taxon>Endomyxa</taxon>
        <taxon>Phytomyxea</taxon>
        <taxon>Plasmodiophorida</taxon>
        <taxon>Plasmodiophoridae</taxon>
        <taxon>Plasmodiophora</taxon>
    </lineage>
</organism>
<dbReference type="GO" id="GO:0005675">
    <property type="term" value="C:transcription factor TFIIH holo complex"/>
    <property type="evidence" value="ECO:0007669"/>
    <property type="project" value="TreeGrafter"/>
</dbReference>
<dbReference type="PANTHER" id="PTHR28580:SF1">
    <property type="entry name" value="GENERAL TRANSCRIPTION FACTOR IIH SUBUNIT 5"/>
    <property type="match status" value="1"/>
</dbReference>
<dbReference type="SUPFAM" id="SSF142897">
    <property type="entry name" value="TFB5-like"/>
    <property type="match status" value="1"/>
</dbReference>
<evidence type="ECO:0000256" key="2">
    <source>
        <dbReference type="ARBA" id="ARBA00007470"/>
    </source>
</evidence>
<evidence type="ECO:0000313" key="10">
    <source>
        <dbReference type="EMBL" id="SPQ94132.1"/>
    </source>
</evidence>
<evidence type="ECO:0000256" key="3">
    <source>
        <dbReference type="ARBA" id="ARBA00022763"/>
    </source>
</evidence>
<dbReference type="Pfam" id="PF06331">
    <property type="entry name" value="Tfb5"/>
    <property type="match status" value="1"/>
</dbReference>
<dbReference type="Proteomes" id="UP000039324">
    <property type="component" value="Unassembled WGS sequence"/>
</dbReference>
<evidence type="ECO:0000256" key="8">
    <source>
        <dbReference type="RuleBase" id="RU368032"/>
    </source>
</evidence>
<keyword evidence="3 8" id="KW-0227">DNA damage</keyword>
<dbReference type="PANTHER" id="PTHR28580">
    <property type="entry name" value="GENERAL TRANSCRIPTION FACTOR IIH SUBUNIT 5"/>
    <property type="match status" value="1"/>
</dbReference>
<comment type="similarity">
    <text evidence="2 8">Belongs to the TFB5 family.</text>
</comment>
<dbReference type="EMBL" id="OVEO01000002">
    <property type="protein sequence ID" value="SPQ94132.1"/>
    <property type="molecule type" value="Genomic_DNA"/>
</dbReference>
<evidence type="ECO:0000313" key="11">
    <source>
        <dbReference type="Proteomes" id="UP000039324"/>
    </source>
</evidence>
<dbReference type="SMART" id="SM01395">
    <property type="entry name" value="Tbf5"/>
    <property type="match status" value="1"/>
</dbReference>
<evidence type="ECO:0000313" key="12">
    <source>
        <dbReference type="Proteomes" id="UP000290189"/>
    </source>
</evidence>
<dbReference type="GO" id="GO:0000439">
    <property type="term" value="C:transcription factor TFIIH core complex"/>
    <property type="evidence" value="ECO:0007669"/>
    <property type="project" value="UniProtKB-UniRule"/>
</dbReference>